<sequence length="194" mass="21829">MLVGRLSLRWSSTGLTSVLGRPGQCGYFDTTPVGGHLTPTDLTCTGPTYTAVLRWNGFRTWNPTAPRSKPYYQATLSKWRNERADIYFGNNDYKTLQVRGLKWRPVEVSPLKPGQFRMMRHELDSSWVVIYSTTPPLLKPALKAHGNGLRWARLIGPLLSSKLYLPSKETKRLRKTSVAVKGKFLGRPGAPRSV</sequence>
<protein>
    <submittedName>
        <fullName evidence="1">Uncharacterized protein</fullName>
    </submittedName>
</protein>
<comment type="caution">
    <text evidence="1">The sequence shown here is derived from an EMBL/GenBank/DDBJ whole genome shotgun (WGS) entry which is preliminary data.</text>
</comment>
<reference evidence="1 2" key="1">
    <citation type="journal article" date="2019" name="Sci. Rep.">
        <title>Orb-weaving spider Araneus ventricosus genome elucidates the spidroin gene catalogue.</title>
        <authorList>
            <person name="Kono N."/>
            <person name="Nakamura H."/>
            <person name="Ohtoshi R."/>
            <person name="Moran D.A.P."/>
            <person name="Shinohara A."/>
            <person name="Yoshida Y."/>
            <person name="Fujiwara M."/>
            <person name="Mori M."/>
            <person name="Tomita M."/>
            <person name="Arakawa K."/>
        </authorList>
    </citation>
    <scope>NUCLEOTIDE SEQUENCE [LARGE SCALE GENOMIC DNA]</scope>
</reference>
<keyword evidence="2" id="KW-1185">Reference proteome</keyword>
<dbReference type="Proteomes" id="UP000499080">
    <property type="component" value="Unassembled WGS sequence"/>
</dbReference>
<name>A0A4Y2BAQ3_ARAVE</name>
<organism evidence="1 2">
    <name type="scientific">Araneus ventricosus</name>
    <name type="common">Orbweaver spider</name>
    <name type="synonym">Epeira ventricosa</name>
    <dbReference type="NCBI Taxonomy" id="182803"/>
    <lineage>
        <taxon>Eukaryota</taxon>
        <taxon>Metazoa</taxon>
        <taxon>Ecdysozoa</taxon>
        <taxon>Arthropoda</taxon>
        <taxon>Chelicerata</taxon>
        <taxon>Arachnida</taxon>
        <taxon>Araneae</taxon>
        <taxon>Araneomorphae</taxon>
        <taxon>Entelegynae</taxon>
        <taxon>Araneoidea</taxon>
        <taxon>Araneidae</taxon>
        <taxon>Araneus</taxon>
    </lineage>
</organism>
<accession>A0A4Y2BAQ3</accession>
<evidence type="ECO:0000313" key="1">
    <source>
        <dbReference type="EMBL" id="GBL88405.1"/>
    </source>
</evidence>
<proteinExistence type="predicted"/>
<evidence type="ECO:0000313" key="2">
    <source>
        <dbReference type="Proteomes" id="UP000499080"/>
    </source>
</evidence>
<dbReference type="AlphaFoldDB" id="A0A4Y2BAQ3"/>
<gene>
    <name evidence="1" type="ORF">AVEN_103052_1</name>
</gene>
<dbReference type="EMBL" id="BGPR01000059">
    <property type="protein sequence ID" value="GBL88405.1"/>
    <property type="molecule type" value="Genomic_DNA"/>
</dbReference>